<feature type="domain" description="CCHC-type" evidence="10">
    <location>
        <begin position="482"/>
        <end position="497"/>
    </location>
</feature>
<feature type="repeat" description="WD" evidence="9">
    <location>
        <begin position="120"/>
        <end position="152"/>
    </location>
</feature>
<dbReference type="InterPro" id="IPR001680">
    <property type="entry name" value="WD40_rpt"/>
</dbReference>
<dbReference type="Proteomes" id="UP000664859">
    <property type="component" value="Unassembled WGS sequence"/>
</dbReference>
<dbReference type="PANTHER" id="PTHR22836:SF0">
    <property type="entry name" value="PRE-MRNA 3' END PROCESSING PROTEIN WDR33"/>
    <property type="match status" value="1"/>
</dbReference>
<proteinExistence type="predicted"/>
<reference evidence="11" key="1">
    <citation type="submission" date="2021-02" db="EMBL/GenBank/DDBJ databases">
        <title>First Annotated Genome of the Yellow-green Alga Tribonema minus.</title>
        <authorList>
            <person name="Mahan K.M."/>
        </authorList>
    </citation>
    <scope>NUCLEOTIDE SEQUENCE</scope>
    <source>
        <strain evidence="11">UTEX B ZZ1240</strain>
    </source>
</reference>
<dbReference type="InterPro" id="IPR001878">
    <property type="entry name" value="Znf_CCHC"/>
</dbReference>
<dbReference type="Pfam" id="PF00400">
    <property type="entry name" value="WD40"/>
    <property type="match status" value="6"/>
</dbReference>
<dbReference type="GO" id="GO:0003676">
    <property type="term" value="F:nucleic acid binding"/>
    <property type="evidence" value="ECO:0007669"/>
    <property type="project" value="InterPro"/>
</dbReference>
<evidence type="ECO:0000256" key="7">
    <source>
        <dbReference type="ARBA" id="ARBA00023242"/>
    </source>
</evidence>
<dbReference type="InterPro" id="IPR015943">
    <property type="entry name" value="WD40/YVTN_repeat-like_dom_sf"/>
</dbReference>
<feature type="repeat" description="WD" evidence="9">
    <location>
        <begin position="169"/>
        <end position="194"/>
    </location>
</feature>
<dbReference type="CDD" id="cd00200">
    <property type="entry name" value="WD40"/>
    <property type="match status" value="1"/>
</dbReference>
<name>A0A836CIR2_9STRA</name>
<feature type="non-terminal residue" evidence="11">
    <location>
        <position position="509"/>
    </location>
</feature>
<dbReference type="Gene3D" id="2.130.10.10">
    <property type="entry name" value="YVTN repeat-like/Quinoprotein amine dehydrogenase"/>
    <property type="match status" value="2"/>
</dbReference>
<dbReference type="InterPro" id="IPR025829">
    <property type="entry name" value="Zn_knuckle_CX2CX3GHX4C"/>
</dbReference>
<dbReference type="PROSITE" id="PS50158">
    <property type="entry name" value="ZF_CCHC"/>
    <property type="match status" value="2"/>
</dbReference>
<gene>
    <name evidence="11" type="ORF">JKP88DRAFT_193785</name>
</gene>
<feature type="repeat" description="WD" evidence="9">
    <location>
        <begin position="246"/>
        <end position="287"/>
    </location>
</feature>
<evidence type="ECO:0000256" key="1">
    <source>
        <dbReference type="ARBA" id="ARBA00004123"/>
    </source>
</evidence>
<dbReference type="AlphaFoldDB" id="A0A836CIR2"/>
<keyword evidence="12" id="KW-1185">Reference proteome</keyword>
<dbReference type="OrthoDB" id="16717at2759"/>
<keyword evidence="3" id="KW-0479">Metal-binding</keyword>
<keyword evidence="6" id="KW-0862">Zinc</keyword>
<dbReference type="GO" id="GO:0005847">
    <property type="term" value="C:mRNA cleavage and polyadenylation specificity factor complex"/>
    <property type="evidence" value="ECO:0007669"/>
    <property type="project" value="TreeGrafter"/>
</dbReference>
<dbReference type="Pfam" id="PF00098">
    <property type="entry name" value="zf-CCHC"/>
    <property type="match status" value="1"/>
</dbReference>
<dbReference type="SUPFAM" id="SSF57756">
    <property type="entry name" value="Retrovirus zinc finger-like domains"/>
    <property type="match status" value="1"/>
</dbReference>
<keyword evidence="5 8" id="KW-0863">Zinc-finger</keyword>
<evidence type="ECO:0000256" key="6">
    <source>
        <dbReference type="ARBA" id="ARBA00022833"/>
    </source>
</evidence>
<sequence>MYRQPRQQGAKQGLRRTVDVSNCITLHLCARAYWGNDAGEAWALQPHSSYVRRLLPPFASRANAATCLCTHWVKASVNKQRSPVNVLSWAPEGATRCITGNSSGEFTLWKDGAFNFERIMQAHDTAVRAMTWSRSGSNMITADNTGVIKYWEQSMTNVQAFASHGGQPVRGLSFGPRDTKFVSCSDDSTLRIWDWELYQEERALTGHGWDVKTCEWHPFKSLIASGSKDNLTKLWDPRMGTALSTLYGHKNTVMKVAWNGNGNWLLSASRDQLIKLYDIRTMKEMATFRGHNKEVTSLAWHPQMETLFLSGGFDGTLIYWMVGNEQPEAVIPQAHDDTAVWDISWHPLGHVVATGSNDHTVKFWARNRPGDPLGVEPEVDLDGNPVEESADGEYGSKQQYAATVSPSQTGGPRSGPPIPGMGSRILAMGGRPMGGMGMAGGRGMRDRGGVPPPGYLCKRCQQPGHYITDCPEPNKPPPDYVCHRCGKGGHFKADCKEPGATANGGGHMG</sequence>
<feature type="repeat" description="WD" evidence="9">
    <location>
        <begin position="204"/>
        <end position="245"/>
    </location>
</feature>
<keyword evidence="2 9" id="KW-0853">WD repeat</keyword>
<evidence type="ECO:0000256" key="8">
    <source>
        <dbReference type="PROSITE-ProRule" id="PRU00047"/>
    </source>
</evidence>
<dbReference type="SMART" id="SM00343">
    <property type="entry name" value="ZnF_C2HC"/>
    <property type="match status" value="2"/>
</dbReference>
<feature type="repeat" description="WD" evidence="9">
    <location>
        <begin position="288"/>
        <end position="320"/>
    </location>
</feature>
<evidence type="ECO:0000313" key="11">
    <source>
        <dbReference type="EMBL" id="KAG5187527.1"/>
    </source>
</evidence>
<comment type="subcellular location">
    <subcellularLocation>
        <location evidence="1">Nucleus</location>
    </subcellularLocation>
</comment>
<feature type="repeat" description="WD" evidence="9">
    <location>
        <begin position="333"/>
        <end position="364"/>
    </location>
</feature>
<evidence type="ECO:0000256" key="5">
    <source>
        <dbReference type="ARBA" id="ARBA00022771"/>
    </source>
</evidence>
<keyword evidence="4" id="KW-0677">Repeat</keyword>
<dbReference type="GO" id="GO:0008270">
    <property type="term" value="F:zinc ion binding"/>
    <property type="evidence" value="ECO:0007669"/>
    <property type="project" value="UniProtKB-KW"/>
</dbReference>
<dbReference type="SUPFAM" id="SSF50978">
    <property type="entry name" value="WD40 repeat-like"/>
    <property type="match status" value="1"/>
</dbReference>
<dbReference type="InterPro" id="IPR036875">
    <property type="entry name" value="Znf_CCHC_sf"/>
</dbReference>
<evidence type="ECO:0000313" key="12">
    <source>
        <dbReference type="Proteomes" id="UP000664859"/>
    </source>
</evidence>
<dbReference type="InterPro" id="IPR036322">
    <property type="entry name" value="WD40_repeat_dom_sf"/>
</dbReference>
<keyword evidence="7" id="KW-0539">Nucleus</keyword>
<feature type="domain" description="CCHC-type" evidence="10">
    <location>
        <begin position="457"/>
        <end position="472"/>
    </location>
</feature>
<dbReference type="PROSITE" id="PS50082">
    <property type="entry name" value="WD_REPEATS_2"/>
    <property type="match status" value="6"/>
</dbReference>
<dbReference type="PROSITE" id="PS50294">
    <property type="entry name" value="WD_REPEATS_REGION"/>
    <property type="match status" value="6"/>
</dbReference>
<dbReference type="SMART" id="SM00320">
    <property type="entry name" value="WD40"/>
    <property type="match status" value="7"/>
</dbReference>
<evidence type="ECO:0000256" key="4">
    <source>
        <dbReference type="ARBA" id="ARBA00022737"/>
    </source>
</evidence>
<accession>A0A836CIR2</accession>
<dbReference type="Gene3D" id="4.10.60.10">
    <property type="entry name" value="Zinc finger, CCHC-type"/>
    <property type="match status" value="2"/>
</dbReference>
<evidence type="ECO:0000259" key="10">
    <source>
        <dbReference type="PROSITE" id="PS50158"/>
    </source>
</evidence>
<dbReference type="InterPro" id="IPR045245">
    <property type="entry name" value="Pfs2-like"/>
</dbReference>
<evidence type="ECO:0000256" key="2">
    <source>
        <dbReference type="ARBA" id="ARBA00022574"/>
    </source>
</evidence>
<evidence type="ECO:0000256" key="3">
    <source>
        <dbReference type="ARBA" id="ARBA00022723"/>
    </source>
</evidence>
<evidence type="ECO:0000256" key="9">
    <source>
        <dbReference type="PROSITE-ProRule" id="PRU00221"/>
    </source>
</evidence>
<protein>
    <submittedName>
        <fullName evidence="11">WD40-repeat-containing domain protein</fullName>
    </submittedName>
</protein>
<dbReference type="Pfam" id="PF13696">
    <property type="entry name" value="zf-CCHC_2"/>
    <property type="match status" value="1"/>
</dbReference>
<dbReference type="FunFam" id="2.130.10.10:FF:000237">
    <property type="entry name" value="Flowering time control protein FY"/>
    <property type="match status" value="1"/>
</dbReference>
<dbReference type="InterPro" id="IPR020472">
    <property type="entry name" value="WD40_PAC1"/>
</dbReference>
<dbReference type="PANTHER" id="PTHR22836">
    <property type="entry name" value="WD40 REPEAT PROTEIN"/>
    <property type="match status" value="1"/>
</dbReference>
<dbReference type="PRINTS" id="PR00320">
    <property type="entry name" value="GPROTEINBRPT"/>
</dbReference>
<dbReference type="GO" id="GO:0031124">
    <property type="term" value="P:mRNA 3'-end processing"/>
    <property type="evidence" value="ECO:0007669"/>
    <property type="project" value="InterPro"/>
</dbReference>
<comment type="caution">
    <text evidence="11">The sequence shown here is derived from an EMBL/GenBank/DDBJ whole genome shotgun (WGS) entry which is preliminary data.</text>
</comment>
<organism evidence="11 12">
    <name type="scientific">Tribonema minus</name>
    <dbReference type="NCBI Taxonomy" id="303371"/>
    <lineage>
        <taxon>Eukaryota</taxon>
        <taxon>Sar</taxon>
        <taxon>Stramenopiles</taxon>
        <taxon>Ochrophyta</taxon>
        <taxon>PX clade</taxon>
        <taxon>Xanthophyceae</taxon>
        <taxon>Tribonematales</taxon>
        <taxon>Tribonemataceae</taxon>
        <taxon>Tribonema</taxon>
    </lineage>
</organism>
<dbReference type="EMBL" id="JAFCMP010000089">
    <property type="protein sequence ID" value="KAG5187527.1"/>
    <property type="molecule type" value="Genomic_DNA"/>
</dbReference>